<feature type="domain" description="Beta-galactosidase 1-like first all-beta" evidence="8">
    <location>
        <begin position="384"/>
        <end position="488"/>
    </location>
</feature>
<keyword evidence="2 5" id="KW-0378">Hydrolase</keyword>
<sequence>MSTPVRRFAIGEEDFLLDGEPTRILSGALHYFRVHPDLWADRIVKAREMGLNTIETYVAWNAHSRRPGEFEASGGLDLGRFLDTVAEHGMHAIVRPGPYICAEWDNGGLPAWLFQQPGTGIRSSEPTYLAAVEEYYEHLAPILVPRQIDRGGPIILVQVENEYGAYGSDKAYLKALTELTRRIGITVPLITVDQPLDDMIENGSLPELHKTASFGSRVGERLDRLRRHQPTGPLMCSEFWNGWFDSWGGHHHTTDVDEIAKSLDELLSRGASVNIYMFHGGTNFGFTNGANDKGTYAPIVTSYDYDAPLDEAGNPTAKYWAFRDVIAKHAPVPGLVPGERRTAFREPRSQSVEVSASLSAAVPLWQVADRLGAWSEHEQPPMCDSLGHYSGFTLYRTEIERRGAAILRVAEVRDRAQVFVDGRAVGVLARDHRDRVLTLPEDARGTLDLLIEDQGRVDYGPRIGEPKGLIGPATVNGDQVTGWQVLPLGLDDITPVAEALRDLTAAAHPDATADVVAGPAFARAVFDAPEHEGAIADLFLDTAEWGKGVAWINGFCLGRYWSRGPQRTLYVPAPVLKAEGNELIIFELHATASADVRLLACQELGHTEF</sequence>
<dbReference type="InterPro" id="IPR017853">
    <property type="entry name" value="GH"/>
</dbReference>
<organism evidence="10 11">
    <name type="scientific">Actinospica acidithermotolerans</name>
    <dbReference type="NCBI Taxonomy" id="2828514"/>
    <lineage>
        <taxon>Bacteria</taxon>
        <taxon>Bacillati</taxon>
        <taxon>Actinomycetota</taxon>
        <taxon>Actinomycetes</taxon>
        <taxon>Catenulisporales</taxon>
        <taxon>Actinospicaceae</taxon>
        <taxon>Actinospica</taxon>
    </lineage>
</organism>
<evidence type="ECO:0000256" key="4">
    <source>
        <dbReference type="PIRSR" id="PIRSR006336-1"/>
    </source>
</evidence>
<comment type="similarity">
    <text evidence="1 6">Belongs to the glycosyl hydrolase 35 family.</text>
</comment>
<dbReference type="Gene3D" id="2.60.120.260">
    <property type="entry name" value="Galactose-binding domain-like"/>
    <property type="match status" value="2"/>
</dbReference>
<name>A0A941E5H0_9ACTN</name>
<evidence type="ECO:0000313" key="10">
    <source>
        <dbReference type="EMBL" id="MBR7825486.1"/>
    </source>
</evidence>
<evidence type="ECO:0000259" key="8">
    <source>
        <dbReference type="Pfam" id="PF21317"/>
    </source>
</evidence>
<dbReference type="PROSITE" id="PS01182">
    <property type="entry name" value="GLYCOSYL_HYDROL_F35"/>
    <property type="match status" value="1"/>
</dbReference>
<protein>
    <recommendedName>
        <fullName evidence="5">Beta-galactosidase</fullName>
        <ecNumber evidence="5">3.2.1.23</ecNumber>
    </recommendedName>
</protein>
<dbReference type="InterPro" id="IPR048912">
    <property type="entry name" value="BetaGal1-like_ABD1"/>
</dbReference>
<dbReference type="Pfam" id="PF21467">
    <property type="entry name" value="BetaGal_gal-bd"/>
    <property type="match status" value="1"/>
</dbReference>
<comment type="catalytic activity">
    <reaction evidence="5">
        <text>Hydrolysis of terminal non-reducing beta-D-galactose residues in beta-D-galactosides.</text>
        <dbReference type="EC" id="3.2.1.23"/>
    </reaction>
</comment>
<dbReference type="SUPFAM" id="SSF51445">
    <property type="entry name" value="(Trans)glycosidases"/>
    <property type="match status" value="1"/>
</dbReference>
<dbReference type="Pfam" id="PF01301">
    <property type="entry name" value="Glyco_hydro_35"/>
    <property type="match status" value="1"/>
</dbReference>
<dbReference type="InterPro" id="IPR019801">
    <property type="entry name" value="Glyco_hydro_35_CS"/>
</dbReference>
<dbReference type="InterPro" id="IPR048913">
    <property type="entry name" value="BetaGal_gal-bd"/>
</dbReference>
<dbReference type="PIRSF" id="PIRSF006336">
    <property type="entry name" value="B-gal"/>
    <property type="match status" value="1"/>
</dbReference>
<evidence type="ECO:0000259" key="9">
    <source>
        <dbReference type="Pfam" id="PF21467"/>
    </source>
</evidence>
<reference evidence="10" key="1">
    <citation type="submission" date="2021-04" db="EMBL/GenBank/DDBJ databases">
        <title>Genome based classification of Actinospica acidithermotolerans sp. nov., an actinobacterium isolated from an Indonesian hot spring.</title>
        <authorList>
            <person name="Kusuma A.B."/>
            <person name="Putra K.E."/>
            <person name="Nafisah S."/>
            <person name="Loh J."/>
            <person name="Nouioui I."/>
            <person name="Goodfellow M."/>
        </authorList>
    </citation>
    <scope>NUCLEOTIDE SEQUENCE</scope>
    <source>
        <strain evidence="10">MGRD01-02</strain>
    </source>
</reference>
<dbReference type="FunFam" id="3.20.20.80:FF:000115">
    <property type="entry name" value="Beta-galactosidase"/>
    <property type="match status" value="1"/>
</dbReference>
<dbReference type="GO" id="GO:0004565">
    <property type="term" value="F:beta-galactosidase activity"/>
    <property type="evidence" value="ECO:0007669"/>
    <property type="project" value="UniProtKB-EC"/>
</dbReference>
<evidence type="ECO:0000313" key="11">
    <source>
        <dbReference type="Proteomes" id="UP000676325"/>
    </source>
</evidence>
<dbReference type="Pfam" id="PF21317">
    <property type="entry name" value="BetaGal_ABD_1"/>
    <property type="match status" value="1"/>
</dbReference>
<dbReference type="InterPro" id="IPR031330">
    <property type="entry name" value="Gly_Hdrlase_35_cat"/>
</dbReference>
<dbReference type="EMBL" id="JAGSOH010000006">
    <property type="protein sequence ID" value="MBR7825486.1"/>
    <property type="molecule type" value="Genomic_DNA"/>
</dbReference>
<feature type="active site" description="Proton donor" evidence="4">
    <location>
        <position position="162"/>
    </location>
</feature>
<evidence type="ECO:0000256" key="6">
    <source>
        <dbReference type="RuleBase" id="RU003679"/>
    </source>
</evidence>
<gene>
    <name evidence="10" type="ORF">KDK95_04155</name>
</gene>
<feature type="domain" description="Beta-galactosidase galactose-binding" evidence="9">
    <location>
        <begin position="519"/>
        <end position="581"/>
    </location>
</feature>
<comment type="caution">
    <text evidence="10">The sequence shown here is derived from an EMBL/GenBank/DDBJ whole genome shotgun (WGS) entry which is preliminary data.</text>
</comment>
<evidence type="ECO:0000259" key="7">
    <source>
        <dbReference type="Pfam" id="PF01301"/>
    </source>
</evidence>
<dbReference type="EC" id="3.2.1.23" evidence="5"/>
<dbReference type="PANTHER" id="PTHR23421">
    <property type="entry name" value="BETA-GALACTOSIDASE RELATED"/>
    <property type="match status" value="1"/>
</dbReference>
<dbReference type="GO" id="GO:0005975">
    <property type="term" value="P:carbohydrate metabolic process"/>
    <property type="evidence" value="ECO:0007669"/>
    <property type="project" value="InterPro"/>
</dbReference>
<dbReference type="Gene3D" id="3.20.20.80">
    <property type="entry name" value="Glycosidases"/>
    <property type="match status" value="1"/>
</dbReference>
<keyword evidence="11" id="KW-1185">Reference proteome</keyword>
<proteinExistence type="inferred from homology"/>
<dbReference type="InterPro" id="IPR008979">
    <property type="entry name" value="Galactose-bd-like_sf"/>
</dbReference>
<evidence type="ECO:0000256" key="5">
    <source>
        <dbReference type="RuleBase" id="RU000675"/>
    </source>
</evidence>
<dbReference type="InterPro" id="IPR001944">
    <property type="entry name" value="Glycoside_Hdrlase_35"/>
</dbReference>
<dbReference type="SUPFAM" id="SSF49785">
    <property type="entry name" value="Galactose-binding domain-like"/>
    <property type="match status" value="1"/>
</dbReference>
<feature type="active site" description="Nucleophile" evidence="4">
    <location>
        <position position="238"/>
    </location>
</feature>
<keyword evidence="3 5" id="KW-0326">Glycosidase</keyword>
<accession>A0A941E5H0</accession>
<evidence type="ECO:0000256" key="2">
    <source>
        <dbReference type="ARBA" id="ARBA00022801"/>
    </source>
</evidence>
<dbReference type="AlphaFoldDB" id="A0A941E5H0"/>
<dbReference type="InterPro" id="IPR026283">
    <property type="entry name" value="B-gal_1-like"/>
</dbReference>
<dbReference type="PRINTS" id="PR00742">
    <property type="entry name" value="GLHYDRLASE35"/>
</dbReference>
<feature type="domain" description="Glycoside hydrolase 35 catalytic" evidence="7">
    <location>
        <begin position="15"/>
        <end position="328"/>
    </location>
</feature>
<evidence type="ECO:0000256" key="3">
    <source>
        <dbReference type="ARBA" id="ARBA00023295"/>
    </source>
</evidence>
<dbReference type="Proteomes" id="UP000676325">
    <property type="component" value="Unassembled WGS sequence"/>
</dbReference>
<evidence type="ECO:0000256" key="1">
    <source>
        <dbReference type="ARBA" id="ARBA00009809"/>
    </source>
</evidence>